<feature type="region of interest" description="Disordered" evidence="10">
    <location>
        <begin position="278"/>
        <end position="299"/>
    </location>
</feature>
<evidence type="ECO:0000259" key="11">
    <source>
        <dbReference type="Pfam" id="PF00955"/>
    </source>
</evidence>
<evidence type="ECO:0000256" key="8">
    <source>
        <dbReference type="ARBA" id="ARBA00023136"/>
    </source>
</evidence>
<keyword evidence="3 9" id="KW-0813">Transport</keyword>
<evidence type="ECO:0000259" key="12">
    <source>
        <dbReference type="Pfam" id="PF07565"/>
    </source>
</evidence>
<feature type="compositionally biased region" description="Polar residues" evidence="10">
    <location>
        <begin position="244"/>
        <end position="255"/>
    </location>
</feature>
<dbReference type="FunFam" id="1.10.287.570:FF:000001">
    <property type="entry name" value="Anion exchange protein"/>
    <property type="match status" value="1"/>
</dbReference>
<dbReference type="InterPro" id="IPR011531">
    <property type="entry name" value="HCO3_transpt-like_TM_dom"/>
</dbReference>
<evidence type="ECO:0000256" key="5">
    <source>
        <dbReference type="ARBA" id="ARBA00022692"/>
    </source>
</evidence>
<dbReference type="GO" id="GO:0008510">
    <property type="term" value="F:sodium:bicarbonate symporter activity"/>
    <property type="evidence" value="ECO:0007669"/>
    <property type="project" value="TreeGrafter"/>
</dbReference>
<dbReference type="GO" id="GO:0005452">
    <property type="term" value="F:solute:inorganic anion antiporter activity"/>
    <property type="evidence" value="ECO:0007669"/>
    <property type="project" value="InterPro"/>
</dbReference>
<keyword evidence="14" id="KW-1185">Reference proteome</keyword>
<dbReference type="GeneID" id="119742050"/>
<comment type="subcellular location">
    <subcellularLocation>
        <location evidence="1">Basolateral cell membrane</location>
        <topology evidence="1">Multi-pass membrane protein</topology>
    </subcellularLocation>
    <subcellularLocation>
        <location evidence="9">Membrane</location>
        <topology evidence="9">Multi-pass membrane protein</topology>
    </subcellularLocation>
</comment>
<dbReference type="GO" id="GO:0051453">
    <property type="term" value="P:regulation of intracellular pH"/>
    <property type="evidence" value="ECO:0007669"/>
    <property type="project" value="TreeGrafter"/>
</dbReference>
<name>A0A914BD62_PATMI</name>
<feature type="compositionally biased region" description="Basic and acidic residues" evidence="10">
    <location>
        <begin position="219"/>
        <end position="229"/>
    </location>
</feature>
<dbReference type="EnsemblMetazoa" id="XM_038218066.1">
    <property type="protein sequence ID" value="XP_038073994.1"/>
    <property type="gene ID" value="LOC119742050"/>
</dbReference>
<feature type="compositionally biased region" description="Polar residues" evidence="10">
    <location>
        <begin position="57"/>
        <end position="70"/>
    </location>
</feature>
<sequence>MITAGSDDEEVVVDAGAKHVRSLPLEQEISRRRNDIYVGVHMPLRSRYNAKQKRGSETTSGDAKPTTTPNGVGPHTVPLYDGETAAQRVKFLLGEEGEKLAETHDIFSELEELFYDEEGNLLEWKETARWVKYEEDVDYGAGRWSKPHVATLSLHSLFELKRLLHGGTVLLDMDAENMWTISDLVIDNMVATGQLEEENRPNVKEALIRKHRHHQQKKSKGEKQMEKQAGRGRRRSSLYPGIDRSQSTGGHQNISMEQSAGFDGLLKKHSSASNLEKMRRNNSQGSLGRMEPSDSTEQIQKESKFLKKLPPGAEASNVLVGEVDFLKKPIIAFVRLSNGVLLPDMTEVPIATRFLFLLLGPPTGDTVKYREIGRCVATLFSDEVFHDVAYRARDRNDLLAGIDEFMDQVTVLPPGSWDPSIRIEPPKSTPSQEKRRQSEHFVHPIPLSIHQEDDAKFELARTGRLFGGLINDVKTKIPFYLSDFTDALSIQCIASFVFMYIACITPIITFGGLLGGATDDYIAAFESLIGGAICGVVYHLFSGQPLTIIGSTGPILIFETIMFQLCTSMGLNYLSFRVWIGFWTCVICIILVATDFSAYVRYITRFTEEAFAALIAFIFIVEAIENLLEINHKYPLEAHPDSSHDMNMTESDCVCIQPNDTFSNVSDWGEISEEDCKLLNGTLEGETCGHHQPVPDVFLFCVILFCGTFVLSYALKTFKFTTFFPTQIRYLISNFGVFFAFISMTVFDILVGLPTPKLTVPNQFQPTRSDRGWLVPLFVNPWWTYFAAIIPALLCGILIFMDQQITAVIVNRRENKLKKGFGYHLDLFVVGLLLFLMSILGMPWFVAATVLSINHVDSLRVMSKTVIPGEPPKVEGCLEQRVTGLMVFIMMGVSSLMTGVLRFIPMPVLYGVFLYMGISSLRGVQFVDRLLLFLMPAKHQPDHIYLRHVKLWKVHLFTAIQAICLAILWIIKTSKGAIVFPIMVLAIVIIRKGMDYIFTQAELSFLDDVIPESQKTQKENEDKKMKEEFEEETRARSGTLTIALESGQMLSIPAGKVTFNPGGSDQEDEALPQEEGMGTSHVLRNLSSGPQPRHRRNAPSNNAGSIDNKGSDAYIDMPPDKVEQHELDTHF</sequence>
<evidence type="ECO:0000313" key="14">
    <source>
        <dbReference type="Proteomes" id="UP000887568"/>
    </source>
</evidence>
<dbReference type="SUPFAM" id="SSF55804">
    <property type="entry name" value="Phoshotransferase/anion transport protein"/>
    <property type="match status" value="1"/>
</dbReference>
<evidence type="ECO:0000256" key="2">
    <source>
        <dbReference type="ARBA" id="ARBA00010993"/>
    </source>
</evidence>
<feature type="transmembrane region" description="Helical" evidence="9">
    <location>
        <begin position="578"/>
        <end position="598"/>
    </location>
</feature>
<dbReference type="RefSeq" id="XP_038073994.1">
    <property type="nucleotide sequence ID" value="XM_038218066.1"/>
</dbReference>
<evidence type="ECO:0000256" key="9">
    <source>
        <dbReference type="RuleBase" id="RU362035"/>
    </source>
</evidence>
<dbReference type="PANTHER" id="PTHR11453">
    <property type="entry name" value="ANION EXCHANGE PROTEIN"/>
    <property type="match status" value="1"/>
</dbReference>
<feature type="region of interest" description="Disordered" evidence="10">
    <location>
        <begin position="1014"/>
        <end position="1037"/>
    </location>
</feature>
<dbReference type="GO" id="GO:0008509">
    <property type="term" value="F:monoatomic anion transmembrane transporter activity"/>
    <property type="evidence" value="ECO:0007669"/>
    <property type="project" value="InterPro"/>
</dbReference>
<dbReference type="PRINTS" id="PR01232">
    <property type="entry name" value="NAHCO3TRSPRT"/>
</dbReference>
<dbReference type="InterPro" id="IPR003024">
    <property type="entry name" value="Na/HCO3_transpt"/>
</dbReference>
<evidence type="ECO:0000256" key="6">
    <source>
        <dbReference type="ARBA" id="ARBA00022989"/>
    </source>
</evidence>
<feature type="transmembrane region" description="Helical" evidence="9">
    <location>
        <begin position="493"/>
        <end position="514"/>
    </location>
</feature>
<keyword evidence="8 9" id="KW-0472">Membrane</keyword>
<feature type="transmembrane region" description="Helical" evidence="9">
    <location>
        <begin position="730"/>
        <end position="753"/>
    </location>
</feature>
<feature type="domain" description="Band 3 cytoplasmic" evidence="12">
    <location>
        <begin position="104"/>
        <end position="419"/>
    </location>
</feature>
<feature type="transmembrane region" description="Helical" evidence="9">
    <location>
        <begin position="697"/>
        <end position="718"/>
    </location>
</feature>
<feature type="compositionally biased region" description="Basic and acidic residues" evidence="10">
    <location>
        <begin position="1118"/>
        <end position="1131"/>
    </location>
</feature>
<dbReference type="PANTHER" id="PTHR11453:SF36">
    <property type="entry name" value="ANION EXCHANGE PROTEIN"/>
    <property type="match status" value="1"/>
</dbReference>
<dbReference type="Pfam" id="PF00955">
    <property type="entry name" value="HCO3_cotransp"/>
    <property type="match status" value="1"/>
</dbReference>
<evidence type="ECO:0000256" key="10">
    <source>
        <dbReference type="SAM" id="MobiDB-lite"/>
    </source>
</evidence>
<feature type="domain" description="Bicarbonate transporter-like transmembrane" evidence="11">
    <location>
        <begin position="464"/>
        <end position="1010"/>
    </location>
</feature>
<keyword evidence="6 9" id="KW-1133">Transmembrane helix</keyword>
<reference evidence="13" key="1">
    <citation type="submission" date="2022-11" db="UniProtKB">
        <authorList>
            <consortium name="EnsemblMetazoa"/>
        </authorList>
    </citation>
    <scope>IDENTIFICATION</scope>
</reference>
<evidence type="ECO:0000256" key="3">
    <source>
        <dbReference type="ARBA" id="ARBA00022448"/>
    </source>
</evidence>
<dbReference type="AlphaFoldDB" id="A0A914BD62"/>
<feature type="transmembrane region" description="Helical" evidence="9">
    <location>
        <begin position="782"/>
        <end position="801"/>
    </location>
</feature>
<keyword evidence="5 9" id="KW-0812">Transmembrane</keyword>
<dbReference type="PRINTS" id="PR01231">
    <property type="entry name" value="HCO3TRNSPORT"/>
</dbReference>
<dbReference type="Proteomes" id="UP000887568">
    <property type="component" value="Unplaced"/>
</dbReference>
<dbReference type="NCBIfam" id="TIGR00834">
    <property type="entry name" value="ae"/>
    <property type="match status" value="1"/>
</dbReference>
<dbReference type="InterPro" id="IPR016152">
    <property type="entry name" value="PTrfase/Anion_transptr"/>
</dbReference>
<dbReference type="Gene3D" id="3.40.930.10">
    <property type="entry name" value="Mannitol-specific EII, Chain A"/>
    <property type="match status" value="1"/>
</dbReference>
<dbReference type="InterPro" id="IPR013769">
    <property type="entry name" value="Band3_cytoplasmic_dom"/>
</dbReference>
<evidence type="ECO:0000256" key="1">
    <source>
        <dbReference type="ARBA" id="ARBA00004554"/>
    </source>
</evidence>
<evidence type="ECO:0000256" key="7">
    <source>
        <dbReference type="ARBA" id="ARBA00023065"/>
    </source>
</evidence>
<feature type="transmembrane region" description="Helical" evidence="9">
    <location>
        <begin position="821"/>
        <end position="838"/>
    </location>
</feature>
<feature type="region of interest" description="Disordered" evidence="10">
    <location>
        <begin position="416"/>
        <end position="439"/>
    </location>
</feature>
<feature type="transmembrane region" description="Helical" evidence="9">
    <location>
        <begin position="882"/>
        <end position="904"/>
    </location>
</feature>
<organism evidence="13 14">
    <name type="scientific">Patiria miniata</name>
    <name type="common">Bat star</name>
    <name type="synonym">Asterina miniata</name>
    <dbReference type="NCBI Taxonomy" id="46514"/>
    <lineage>
        <taxon>Eukaryota</taxon>
        <taxon>Metazoa</taxon>
        <taxon>Echinodermata</taxon>
        <taxon>Eleutherozoa</taxon>
        <taxon>Asterozoa</taxon>
        <taxon>Asteroidea</taxon>
        <taxon>Valvatacea</taxon>
        <taxon>Valvatida</taxon>
        <taxon>Asterinidae</taxon>
        <taxon>Patiria</taxon>
    </lineage>
</organism>
<feature type="transmembrane region" description="Helical" evidence="9">
    <location>
        <begin position="954"/>
        <end position="971"/>
    </location>
</feature>
<protein>
    <recommendedName>
        <fullName evidence="9">Anion exchange protein</fullName>
    </recommendedName>
</protein>
<dbReference type="GO" id="GO:0016323">
    <property type="term" value="C:basolateral plasma membrane"/>
    <property type="evidence" value="ECO:0007669"/>
    <property type="project" value="UniProtKB-SubCell"/>
</dbReference>
<feature type="region of interest" description="Disordered" evidence="10">
    <location>
        <begin position="48"/>
        <end position="77"/>
    </location>
</feature>
<feature type="compositionally biased region" description="Basic and acidic residues" evidence="10">
    <location>
        <begin position="1015"/>
        <end position="1035"/>
    </location>
</feature>
<evidence type="ECO:0000313" key="13">
    <source>
        <dbReference type="EnsemblMetazoa" id="XP_038073994.1"/>
    </source>
</evidence>
<evidence type="ECO:0000256" key="4">
    <source>
        <dbReference type="ARBA" id="ARBA00022475"/>
    </source>
</evidence>
<comment type="similarity">
    <text evidence="2 9">Belongs to the anion exchanger (TC 2.A.31) family.</text>
</comment>
<feature type="transmembrane region" description="Helical" evidence="9">
    <location>
        <begin position="910"/>
        <end position="934"/>
    </location>
</feature>
<dbReference type="OrthoDB" id="1735926at2759"/>
<dbReference type="Pfam" id="PF07565">
    <property type="entry name" value="Band_3_cyto"/>
    <property type="match status" value="1"/>
</dbReference>
<proteinExistence type="inferred from homology"/>
<feature type="transmembrane region" description="Helical" evidence="9">
    <location>
        <begin position="610"/>
        <end position="628"/>
    </location>
</feature>
<keyword evidence="4" id="KW-1003">Cell membrane</keyword>
<feature type="transmembrane region" description="Helical" evidence="9">
    <location>
        <begin position="977"/>
        <end position="994"/>
    </location>
</feature>
<dbReference type="InterPro" id="IPR003020">
    <property type="entry name" value="HCO3_transpt_euk"/>
</dbReference>
<dbReference type="OMA" id="HERRNHN"/>
<accession>A0A914BD62</accession>
<dbReference type="Gene3D" id="1.10.287.570">
    <property type="entry name" value="Helical hairpin bin"/>
    <property type="match status" value="1"/>
</dbReference>
<feature type="region of interest" description="Disordered" evidence="10">
    <location>
        <begin position="210"/>
        <end position="255"/>
    </location>
</feature>
<feature type="region of interest" description="Disordered" evidence="10">
    <location>
        <begin position="1055"/>
        <end position="1131"/>
    </location>
</feature>
<keyword evidence="7 9" id="KW-0406">Ion transport</keyword>